<organism evidence="1 2">
    <name type="scientific">Streptomyces rapamycinicus</name>
    <dbReference type="NCBI Taxonomy" id="1226757"/>
    <lineage>
        <taxon>Bacteria</taxon>
        <taxon>Bacillati</taxon>
        <taxon>Actinomycetota</taxon>
        <taxon>Actinomycetes</taxon>
        <taxon>Kitasatosporales</taxon>
        <taxon>Streptomycetaceae</taxon>
        <taxon>Streptomyces</taxon>
        <taxon>Streptomyces violaceusniger group</taxon>
    </lineage>
</organism>
<name>A0ABR6LWX4_9ACTN</name>
<evidence type="ECO:0000313" key="1">
    <source>
        <dbReference type="EMBL" id="MBB4785944.1"/>
    </source>
</evidence>
<reference evidence="1 2" key="1">
    <citation type="submission" date="2020-08" db="EMBL/GenBank/DDBJ databases">
        <title>Sequencing the genomes of 1000 actinobacteria strains.</title>
        <authorList>
            <person name="Klenk H.-P."/>
        </authorList>
    </citation>
    <scope>NUCLEOTIDE SEQUENCE [LARGE SCALE GENOMIC DNA]</scope>
    <source>
        <strain evidence="1 2">DSM 41530</strain>
    </source>
</reference>
<gene>
    <name evidence="1" type="ORF">BJY27_006905</name>
</gene>
<accession>A0ABR6LWX4</accession>
<keyword evidence="2" id="KW-1185">Reference proteome</keyword>
<evidence type="ECO:0000313" key="2">
    <source>
        <dbReference type="Proteomes" id="UP000530530"/>
    </source>
</evidence>
<comment type="caution">
    <text evidence="1">The sequence shown here is derived from an EMBL/GenBank/DDBJ whole genome shotgun (WGS) entry which is preliminary data.</text>
</comment>
<protein>
    <submittedName>
        <fullName evidence="1">Uncharacterized protein</fullName>
    </submittedName>
</protein>
<dbReference type="EMBL" id="JACHNG010000001">
    <property type="protein sequence ID" value="MBB4785944.1"/>
    <property type="molecule type" value="Genomic_DNA"/>
</dbReference>
<dbReference type="Proteomes" id="UP000530530">
    <property type="component" value="Unassembled WGS sequence"/>
</dbReference>
<sequence length="112" mass="11847">MGVSGIWGAVVATTRYELVTVGLECYLICGVVWCLGAVGGKEEAFDVSYTPVEEACFVDAISERSTGAGCYVFLALSCCVECGRDADVCFVEVGDVQDEGSFVSGVHEAEPW</sequence>
<proteinExistence type="predicted"/>